<name>A0ACA9Y208_9ASCO</name>
<evidence type="ECO:0000313" key="1">
    <source>
        <dbReference type="EMBL" id="CAH6718994.1"/>
    </source>
</evidence>
<reference evidence="1" key="1">
    <citation type="submission" date="2022-06" db="EMBL/GenBank/DDBJ databases">
        <authorList>
            <person name="Legras J.-L."/>
            <person name="Devillers H."/>
            <person name="Grondin C."/>
        </authorList>
    </citation>
    <scope>NUCLEOTIDE SEQUENCE</scope>
    <source>
        <strain evidence="1">CLIB 1444</strain>
    </source>
</reference>
<dbReference type="EMBL" id="CALSDN010000001">
    <property type="protein sequence ID" value="CAH6718994.1"/>
    <property type="molecule type" value="Genomic_DNA"/>
</dbReference>
<protein>
    <submittedName>
        <fullName evidence="1">Arrestin-related trafficking adapter 3</fullName>
    </submittedName>
</protein>
<comment type="caution">
    <text evidence="1">The sequence shown here is derived from an EMBL/GenBank/DDBJ whole genome shotgun (WGS) entry which is preliminary data.</text>
</comment>
<sequence>MSYLPPNSPLFTAQQLEPVNTNASGTGEGSLIPQLPEKPIASTASMQLYIIPTEKTLFFQGFDANEYSERQPVMLRGCLFLRVLKPSKVKSIALSFQGHQRTDWPEGIPPKKNVFAEDIDIINHTWPFYSMSNPLNSINGGADLYSELPKHIDRDISHLNLNDSGNRTHSSSLGNLEALNSNSGTTGSFLFRNIGTNKKTASPGLNPVDSFPDLAAVNTAESEIGKPGTFPPGDYIYNFEHPLHPSLPETTHVTFGDVDYHLEATVIRAGVFSTNLSGKLPITLVRTPSESNLEENEPIVITRDWEDQLRYDIVIGGKSIILDSYLPLAFRFVPLWGKVALHRIRVYLTENLEYYCQNKKVHRMEPSKKYLLLEHKAKKGKSLLSRKDNGEYGDENDELLPRELEFQLFVPRTLNGKANHVLHPDTSFEDIQSHHWIKLCLRISKIDPENDNKRKHYEISIDSPIHVLSTLAAHGNTLLPAYDDQLPDNSFLPEYTPGSPPLSPGVTPIDTTHTMGKLFSALNRSNSLSSQKSKTENELEAITSNERFYRLNSSNNNDEPLERDHDMHLEANLYKPDLNDSRSQLTSPQATPHPGSFSPISSPTMRPIHVLRRPSFNPPPFDADTPPPELPADVPPPAYEEEDSGSNVSSIKPNDSVNSNLTPLSTRSRSTTATNPISNVANSDISIRDLLTHSFSNVNSKRNSVVSKKSQSSNDSKKDSKISLPERKSYDSSNKDEKEETASVPSLSINDRSVLDKDDPLSPKMEGESEEDIVDMIGSPELIPRAVSPRNGLSPVVSPLASPRNGLSPMASPRKELSPMASPRNLSPQASPKPLSPVESPKKISESLRLNDDQSSVESSSRRGSIGSEMSNDLYMGQKIPLLSSSTQSLVTNFGPPNTRTASVGSMLFDSSRRMSSTHRPSIVDFMDGGDLGGDYLKNNMNMKHYKAFSFGASERPNLKVDDIKEEDQN</sequence>
<gene>
    <name evidence="1" type="ORF">CLIB1444_01S19108</name>
</gene>
<organism evidence="1 2">
    <name type="scientific">[Candida] jaroonii</name>
    <dbReference type="NCBI Taxonomy" id="467808"/>
    <lineage>
        <taxon>Eukaryota</taxon>
        <taxon>Fungi</taxon>
        <taxon>Dikarya</taxon>
        <taxon>Ascomycota</taxon>
        <taxon>Saccharomycotina</taxon>
        <taxon>Pichiomycetes</taxon>
        <taxon>Debaryomycetaceae</taxon>
        <taxon>Yamadazyma</taxon>
    </lineage>
</organism>
<keyword evidence="2" id="KW-1185">Reference proteome</keyword>
<accession>A0ACA9Y208</accession>
<dbReference type="Proteomes" id="UP001152531">
    <property type="component" value="Unassembled WGS sequence"/>
</dbReference>
<evidence type="ECO:0000313" key="2">
    <source>
        <dbReference type="Proteomes" id="UP001152531"/>
    </source>
</evidence>
<proteinExistence type="predicted"/>